<gene>
    <name evidence="3 6" type="primary">nuoC</name>
    <name evidence="5" type="ordered locus">Fisuc_2127</name>
    <name evidence="6" type="ordered locus">FSU_2662</name>
</gene>
<dbReference type="Proteomes" id="UP000000517">
    <property type="component" value="Chromosome"/>
</dbReference>
<dbReference type="GO" id="GO:0050136">
    <property type="term" value="F:NADH dehydrogenase (quinone) (non-electrogenic) activity"/>
    <property type="evidence" value="ECO:0007669"/>
    <property type="project" value="UniProtKB-UniRule"/>
</dbReference>
<dbReference type="PANTHER" id="PTHR10884">
    <property type="entry name" value="NADH DEHYDROGENASE UBIQUINONE IRON-SULFUR PROTEIN 3"/>
    <property type="match status" value="1"/>
</dbReference>
<evidence type="ECO:0000256" key="2">
    <source>
        <dbReference type="ARBA" id="ARBA00022448"/>
    </source>
</evidence>
<dbReference type="InterPro" id="IPR037232">
    <property type="entry name" value="NADH_quin_OxRdtase_su_C/D-like"/>
</dbReference>
<dbReference type="InterPro" id="IPR001268">
    <property type="entry name" value="NADH_UbQ_OxRdtase_30kDa_su"/>
</dbReference>
<keyword evidence="2 3" id="KW-0813">Transport</keyword>
<feature type="domain" description="NADH:ubiquinone oxidoreductase 30kDa subunit" evidence="4">
    <location>
        <begin position="30"/>
        <end position="155"/>
    </location>
</feature>
<protein>
    <recommendedName>
        <fullName evidence="3">NADH-quinone oxidoreductase subunit C</fullName>
        <ecNumber evidence="3">7.1.1.-</ecNumber>
    </recommendedName>
    <alternativeName>
        <fullName evidence="3">NADH dehydrogenase I subunit C</fullName>
    </alternativeName>
    <alternativeName>
        <fullName evidence="3">NDH-1 subunit C</fullName>
    </alternativeName>
</protein>
<evidence type="ECO:0000313" key="8">
    <source>
        <dbReference type="Proteomes" id="UP000001497"/>
    </source>
</evidence>
<proteinExistence type="inferred from homology"/>
<name>C9RJJ7_FIBSS</name>
<evidence type="ECO:0000256" key="3">
    <source>
        <dbReference type="HAMAP-Rule" id="MF_01357"/>
    </source>
</evidence>
<dbReference type="HOGENOM" id="CLU_042628_6_0_0"/>
<evidence type="ECO:0000256" key="1">
    <source>
        <dbReference type="ARBA" id="ARBA00007569"/>
    </source>
</evidence>
<keyword evidence="3" id="KW-1003">Cell membrane</keyword>
<dbReference type="RefSeq" id="WP_014546775.1">
    <property type="nucleotide sequence ID" value="NC_013410.1"/>
</dbReference>
<dbReference type="Gene3D" id="3.30.460.80">
    <property type="entry name" value="NADH:ubiquinone oxidoreductase, 30kDa subunit"/>
    <property type="match status" value="1"/>
</dbReference>
<comment type="function">
    <text evidence="3">NDH-1 shuttles electrons from NADH, via FMN and iron-sulfur (Fe-S) centers, to quinones in the respiratory chain. The immediate electron acceptor for the enzyme in this species is believed to be ubiquinone. Couples the redox reaction to proton translocation (for every two electrons transferred, four hydrogen ions are translocated across the cytoplasmic membrane), and thus conserves the redox energy in a proton gradient.</text>
</comment>
<keyword evidence="8" id="KW-1185">Reference proteome</keyword>
<sequence length="200" mass="23109">MTVEEIFAALEGKFDVKREPLDKWGVTAVVAAPYLHNAVQFLKEESGIKFDMLVDIAGIDYLTYPNHEGPRFAVSYAFKSMKNPGARIRLKVLVSEESLKVPTISDLYANANWYEREVYDQFGVIFEGHPDLRRLLNHVEFVGHPLRKDYPAQKRQWLSTNDYLLPELEKRLEELGYKVIQRSKEVETNDNEFLEGSIKA</sequence>
<dbReference type="InterPro" id="IPR010218">
    <property type="entry name" value="NADH_DH_suC"/>
</dbReference>
<dbReference type="KEGG" id="fsu:Fisuc_2127"/>
<reference evidence="7" key="2">
    <citation type="submission" date="2010-08" db="EMBL/GenBank/DDBJ databases">
        <title>Complete sequence of Fibrobacter succinogenes subsp. succinogenes S85.</title>
        <authorList>
            <person name="Durkin A.S."/>
            <person name="Nelson K.E."/>
            <person name="Morrison M."/>
            <person name="Forsberg C.W."/>
            <person name="Wilson D.B."/>
            <person name="Russell J.B."/>
            <person name="Cann I.K.O."/>
            <person name="Mackie R.I."/>
            <person name="White B.A."/>
        </authorList>
    </citation>
    <scope>NUCLEOTIDE SEQUENCE [LARGE SCALE GENOMIC DNA]</scope>
    <source>
        <strain evidence="7">ATCC 19169 / S85</strain>
    </source>
</reference>
<comment type="subunit">
    <text evidence="3">NDH-1 is composed of 14 different subunits. Subunits NuoB, C, D, E, F, and G constitute the peripheral sector of the complex.</text>
</comment>
<dbReference type="GO" id="GO:0005886">
    <property type="term" value="C:plasma membrane"/>
    <property type="evidence" value="ECO:0007669"/>
    <property type="project" value="UniProtKB-SubCell"/>
</dbReference>
<keyword evidence="3" id="KW-1278">Translocase</keyword>
<keyword evidence="3" id="KW-0997">Cell inner membrane</keyword>
<dbReference type="SUPFAM" id="SSF143243">
    <property type="entry name" value="Nqo5-like"/>
    <property type="match status" value="1"/>
</dbReference>
<comment type="catalytic activity">
    <reaction evidence="3">
        <text>a quinone + NADH + 5 H(+)(in) = a quinol + NAD(+) + 4 H(+)(out)</text>
        <dbReference type="Rhea" id="RHEA:57888"/>
        <dbReference type="ChEBI" id="CHEBI:15378"/>
        <dbReference type="ChEBI" id="CHEBI:24646"/>
        <dbReference type="ChEBI" id="CHEBI:57540"/>
        <dbReference type="ChEBI" id="CHEBI:57945"/>
        <dbReference type="ChEBI" id="CHEBI:132124"/>
    </reaction>
</comment>
<evidence type="ECO:0000313" key="7">
    <source>
        <dbReference type="Proteomes" id="UP000000517"/>
    </source>
</evidence>
<dbReference type="eggNOG" id="COG0852">
    <property type="taxonomic scope" value="Bacteria"/>
</dbReference>
<dbReference type="HAMAP" id="MF_01357">
    <property type="entry name" value="NDH1_NuoC"/>
    <property type="match status" value="1"/>
</dbReference>
<evidence type="ECO:0000313" key="5">
    <source>
        <dbReference type="EMBL" id="ACX75714.1"/>
    </source>
</evidence>
<dbReference type="PATRIC" id="fig|59374.8.peg.2550"/>
<reference evidence="6" key="3">
    <citation type="submission" date="2010-08" db="EMBL/GenBank/DDBJ databases">
        <authorList>
            <person name="Durkin A.S."/>
            <person name="Nelson K.E."/>
            <person name="Morrison M."/>
            <person name="Forsberg C.W."/>
            <person name="Wilson D.B."/>
            <person name="Russell J.B."/>
            <person name="Cann I.K.O."/>
            <person name="Mackie R.I."/>
            <person name="White B.A."/>
        </authorList>
    </citation>
    <scope>NUCLEOTIDE SEQUENCE</scope>
    <source>
        <strain evidence="6">S85</strain>
    </source>
</reference>
<dbReference type="AlphaFoldDB" id="C9RJJ7"/>
<comment type="subcellular location">
    <subcellularLocation>
        <location evidence="3">Cell inner membrane</location>
        <topology evidence="3">Peripheral membrane protein</topology>
        <orientation evidence="3">Cytoplasmic side</orientation>
    </subcellularLocation>
</comment>
<dbReference type="STRING" id="59374.FSU_2662"/>
<dbReference type="NCBIfam" id="TIGR01961">
    <property type="entry name" value="NuoC_fam"/>
    <property type="match status" value="1"/>
</dbReference>
<reference evidence="5 8" key="1">
    <citation type="submission" date="2009-10" db="EMBL/GenBank/DDBJ databases">
        <title>Complete sequence of Fibrobacter succinogenes subsp. succinogenes S85.</title>
        <authorList>
            <consortium name="US DOE Joint Genome Institute"/>
            <person name="Lucas S."/>
            <person name="Copeland A."/>
            <person name="Lapidus A."/>
            <person name="Glavina del Rio T."/>
            <person name="Tice H."/>
            <person name="Bruce D."/>
            <person name="Goodwin L."/>
            <person name="Pitluck S."/>
            <person name="Chertkov O."/>
            <person name="Detter J.C."/>
            <person name="Han C."/>
            <person name="Tapia R."/>
            <person name="Larimer F."/>
            <person name="Land M."/>
            <person name="Hauser L."/>
            <person name="Kyrpides N."/>
            <person name="Mikhailova N."/>
            <person name="Weimer P.J."/>
            <person name="Stevenson D.M."/>
            <person name="Boyum J."/>
            <person name="Brumm P.I."/>
            <person name="Mead D."/>
        </authorList>
    </citation>
    <scope>NUCLEOTIDE SEQUENCE [LARGE SCALE GENOMIC DNA]</scope>
    <source>
        <strain evidence="8">ATCC 19169 / S85</strain>
        <strain evidence="5">S85</strain>
    </source>
</reference>
<dbReference type="EC" id="7.1.1.-" evidence="3"/>
<dbReference type="EMBL" id="CP001792">
    <property type="protein sequence ID" value="ACX75714.1"/>
    <property type="molecule type" value="Genomic_DNA"/>
</dbReference>
<dbReference type="PANTHER" id="PTHR10884:SF14">
    <property type="entry name" value="NADH DEHYDROGENASE [UBIQUINONE] IRON-SULFUR PROTEIN 3, MITOCHONDRIAL"/>
    <property type="match status" value="1"/>
</dbReference>
<dbReference type="GO" id="GO:0048038">
    <property type="term" value="F:quinone binding"/>
    <property type="evidence" value="ECO:0007669"/>
    <property type="project" value="UniProtKB-KW"/>
</dbReference>
<keyword evidence="3" id="KW-0830">Ubiquinone</keyword>
<keyword evidence="6" id="KW-0560">Oxidoreductase</keyword>
<dbReference type="Proteomes" id="UP000001497">
    <property type="component" value="Chromosome"/>
</dbReference>
<organism evidence="6 7">
    <name type="scientific">Fibrobacter succinogenes (strain ATCC 19169 / S85)</name>
    <dbReference type="NCBI Taxonomy" id="59374"/>
    <lineage>
        <taxon>Bacteria</taxon>
        <taxon>Pseudomonadati</taxon>
        <taxon>Fibrobacterota</taxon>
        <taxon>Fibrobacteria</taxon>
        <taxon>Fibrobacterales</taxon>
        <taxon>Fibrobacteraceae</taxon>
        <taxon>Fibrobacter</taxon>
    </lineage>
</organism>
<dbReference type="OrthoDB" id="9803286at2"/>
<evidence type="ECO:0000259" key="4">
    <source>
        <dbReference type="Pfam" id="PF00329"/>
    </source>
</evidence>
<keyword evidence="3" id="KW-0520">NAD</keyword>
<accession>C9RJJ7</accession>
<dbReference type="GO" id="GO:0008137">
    <property type="term" value="F:NADH dehydrogenase (ubiquinone) activity"/>
    <property type="evidence" value="ECO:0007669"/>
    <property type="project" value="InterPro"/>
</dbReference>
<dbReference type="KEGG" id="fsc:FSU_2662"/>
<keyword evidence="3" id="KW-0874">Quinone</keyword>
<dbReference type="Pfam" id="PF00329">
    <property type="entry name" value="Complex1_30kDa"/>
    <property type="match status" value="1"/>
</dbReference>
<comment type="similarity">
    <text evidence="1 3">Belongs to the complex I 30 kDa subunit family.</text>
</comment>
<evidence type="ECO:0000313" key="6">
    <source>
        <dbReference type="EMBL" id="ADL25065.1"/>
    </source>
</evidence>
<keyword evidence="3" id="KW-0472">Membrane</keyword>
<dbReference type="EMBL" id="CP002158">
    <property type="protein sequence ID" value="ADL25065.1"/>
    <property type="molecule type" value="Genomic_DNA"/>
</dbReference>